<dbReference type="RefSeq" id="WP_320687667.1">
    <property type="nucleotide sequence ID" value="NZ_JAXBLV010000189.1"/>
</dbReference>
<dbReference type="InterPro" id="IPR016024">
    <property type="entry name" value="ARM-type_fold"/>
</dbReference>
<organism evidence="3 4">
    <name type="scientific">Gemmata algarum</name>
    <dbReference type="NCBI Taxonomy" id="2975278"/>
    <lineage>
        <taxon>Bacteria</taxon>
        <taxon>Pseudomonadati</taxon>
        <taxon>Planctomycetota</taxon>
        <taxon>Planctomycetia</taxon>
        <taxon>Gemmatales</taxon>
        <taxon>Gemmataceae</taxon>
        <taxon>Gemmata</taxon>
    </lineage>
</organism>
<evidence type="ECO:0000256" key="1">
    <source>
        <dbReference type="SAM" id="MobiDB-lite"/>
    </source>
</evidence>
<proteinExistence type="predicted"/>
<name>A0ABU5F0X5_9BACT</name>
<feature type="chain" id="PRO_5046786666" evidence="2">
    <location>
        <begin position="36"/>
        <end position="454"/>
    </location>
</feature>
<dbReference type="EMBL" id="JAXBLV010000189">
    <property type="protein sequence ID" value="MDY3561220.1"/>
    <property type="molecule type" value="Genomic_DNA"/>
</dbReference>
<protein>
    <submittedName>
        <fullName evidence="3">HEAT repeat domain-containing protein</fullName>
    </submittedName>
</protein>
<sequence>MYPLPPSPSRPAPGARVVSRAALALLAALMFGALAAAQPPKEPDKKEPETKEPEKKEPTKAPEPRWPTEINGKDIKAVMRDMEDPDPTAREFAAKMLPGFGPPAQKGEVSKLLLRRMVAEKDPGVRFAVWGAVGEIAFDSEADNKEAIRILAQIIDTAQSGGPSRYQAVQTITRFGYKGEPAVTALTGTAMTDVSYETRRVIAHSLGRVGGNESTGPNMKALTALADRLARDESAAVRMEALQSLLYLGPPWAEVKKPGDKTPPAIKTESAAVIIKYMKARVGDPKHKVVGLEKDRQVEIWARLVLMRFDPKEVNEDNLEAFAKHLTNPDVGVRVQALQAIAIMGEAGARKLEAVAGLLREKDQPLQLTIAAVQVLEAMGGGAKGALPELRKFVTEIRKEGEKIGGSKPAEKLTAGELQNKKNNEALITLVEKAIKSIEDAKGTTTFPPDQPKK</sequence>
<comment type="caution">
    <text evidence="3">The sequence shown here is derived from an EMBL/GenBank/DDBJ whole genome shotgun (WGS) entry which is preliminary data.</text>
</comment>
<accession>A0ABU5F0X5</accession>
<evidence type="ECO:0000313" key="3">
    <source>
        <dbReference type="EMBL" id="MDY3561220.1"/>
    </source>
</evidence>
<feature type="region of interest" description="Disordered" evidence="1">
    <location>
        <begin position="36"/>
        <end position="69"/>
    </location>
</feature>
<dbReference type="Proteomes" id="UP001272242">
    <property type="component" value="Unassembled WGS sequence"/>
</dbReference>
<dbReference type="PANTHER" id="PTHR12697">
    <property type="entry name" value="PBS LYASE HEAT-LIKE PROTEIN"/>
    <property type="match status" value="1"/>
</dbReference>
<evidence type="ECO:0000313" key="4">
    <source>
        <dbReference type="Proteomes" id="UP001272242"/>
    </source>
</evidence>
<evidence type="ECO:0000256" key="2">
    <source>
        <dbReference type="SAM" id="SignalP"/>
    </source>
</evidence>
<dbReference type="Pfam" id="PF13646">
    <property type="entry name" value="HEAT_2"/>
    <property type="match status" value="1"/>
</dbReference>
<dbReference type="Gene3D" id="1.25.10.10">
    <property type="entry name" value="Leucine-rich Repeat Variant"/>
    <property type="match status" value="2"/>
</dbReference>
<reference evidence="4" key="1">
    <citation type="journal article" date="2023" name="Mar. Drugs">
        <title>Gemmata algarum, a Novel Planctomycete Isolated from an Algal Mat, Displays Antimicrobial Activity.</title>
        <authorList>
            <person name="Kumar G."/>
            <person name="Kallscheuer N."/>
            <person name="Kashif M."/>
            <person name="Ahamad S."/>
            <person name="Jagadeeshwari U."/>
            <person name="Pannikurungottu S."/>
            <person name="Haufschild T."/>
            <person name="Kabuu M."/>
            <person name="Sasikala C."/>
            <person name="Jogler C."/>
            <person name="Ramana C."/>
        </authorList>
    </citation>
    <scope>NUCLEOTIDE SEQUENCE [LARGE SCALE GENOMIC DNA]</scope>
    <source>
        <strain evidence="4">JC673</strain>
    </source>
</reference>
<feature type="signal peptide" evidence="2">
    <location>
        <begin position="1"/>
        <end position="35"/>
    </location>
</feature>
<dbReference type="InterPro" id="IPR011989">
    <property type="entry name" value="ARM-like"/>
</dbReference>
<dbReference type="SUPFAM" id="SSF48371">
    <property type="entry name" value="ARM repeat"/>
    <property type="match status" value="1"/>
</dbReference>
<keyword evidence="4" id="KW-1185">Reference proteome</keyword>
<keyword evidence="2" id="KW-0732">Signal</keyword>
<dbReference type="PANTHER" id="PTHR12697:SF5">
    <property type="entry name" value="DEOXYHYPUSINE HYDROXYLASE"/>
    <property type="match status" value="1"/>
</dbReference>
<gene>
    <name evidence="3" type="ORF">R5W23_002482</name>
</gene>
<feature type="compositionally biased region" description="Basic and acidic residues" evidence="1">
    <location>
        <begin position="41"/>
        <end position="63"/>
    </location>
</feature>